<evidence type="ECO:0000313" key="2">
    <source>
        <dbReference type="Proteomes" id="UP000176939"/>
    </source>
</evidence>
<reference evidence="1 2" key="1">
    <citation type="journal article" date="2016" name="Nat. Commun.">
        <title>Thousands of microbial genomes shed light on interconnected biogeochemical processes in an aquifer system.</title>
        <authorList>
            <person name="Anantharaman K."/>
            <person name="Brown C.T."/>
            <person name="Hug L.A."/>
            <person name="Sharon I."/>
            <person name="Castelle C.J."/>
            <person name="Probst A.J."/>
            <person name="Thomas B.C."/>
            <person name="Singh A."/>
            <person name="Wilkins M.J."/>
            <person name="Karaoz U."/>
            <person name="Brodie E.L."/>
            <person name="Williams K.H."/>
            <person name="Hubbard S.S."/>
            <person name="Banfield J.F."/>
        </authorList>
    </citation>
    <scope>NUCLEOTIDE SEQUENCE [LARGE SCALE GENOMIC DNA]</scope>
</reference>
<protein>
    <submittedName>
        <fullName evidence="1">Uncharacterized protein</fullName>
    </submittedName>
</protein>
<accession>A0A1F7X174</accession>
<sequence length="116" mass="14323">MMNTFVMKQKYYQDEHFDDAYHYQKEAIQKNADNRMVLPEMKKFILENLHKRRDFKLIVDIAYRLKIPKGTNWIIEANRVMEKHGYKIFMELKSSDTQWRGHNKHTDDYYYILKQL</sequence>
<dbReference type="EMBL" id="MGFQ01000035">
    <property type="protein sequence ID" value="OGM08854.1"/>
    <property type="molecule type" value="Genomic_DNA"/>
</dbReference>
<dbReference type="AlphaFoldDB" id="A0A1F7X174"/>
<proteinExistence type="predicted"/>
<dbReference type="Proteomes" id="UP000176939">
    <property type="component" value="Unassembled WGS sequence"/>
</dbReference>
<evidence type="ECO:0000313" key="1">
    <source>
        <dbReference type="EMBL" id="OGM08854.1"/>
    </source>
</evidence>
<gene>
    <name evidence="1" type="ORF">A2Z67_02495</name>
</gene>
<name>A0A1F7X174_9BACT</name>
<comment type="caution">
    <text evidence="1">The sequence shown here is derived from an EMBL/GenBank/DDBJ whole genome shotgun (WGS) entry which is preliminary data.</text>
</comment>
<organism evidence="1 2">
    <name type="scientific">Candidatus Woesebacteria bacterium RBG_13_36_22</name>
    <dbReference type="NCBI Taxonomy" id="1802478"/>
    <lineage>
        <taxon>Bacteria</taxon>
        <taxon>Candidatus Woeseibacteriota</taxon>
    </lineage>
</organism>